<feature type="short sequence motif" description="Meso-diaminopimelate recognition motif" evidence="7">
    <location>
        <begin position="420"/>
        <end position="423"/>
    </location>
</feature>
<dbReference type="eggNOG" id="COG0769">
    <property type="taxonomic scope" value="Bacteria"/>
</dbReference>
<reference evidence="12 13" key="1">
    <citation type="submission" date="2007-01" db="EMBL/GenBank/DDBJ databases">
        <title>Complete sequence of Psychromonas ingrahamii 37.</title>
        <authorList>
            <consortium name="US DOE Joint Genome Institute"/>
            <person name="Copeland A."/>
            <person name="Lucas S."/>
            <person name="Lapidus A."/>
            <person name="Barry K."/>
            <person name="Detter J.C."/>
            <person name="Glavina del Rio T."/>
            <person name="Hammon N."/>
            <person name="Israni S."/>
            <person name="Dalin E."/>
            <person name="Tice H."/>
            <person name="Pitluck S."/>
            <person name="Thompson L.S."/>
            <person name="Brettin T."/>
            <person name="Bruce D."/>
            <person name="Han C."/>
            <person name="Tapia R."/>
            <person name="Schmutz J."/>
            <person name="Larimer F."/>
            <person name="Land M."/>
            <person name="Hauser L."/>
            <person name="Kyrpides N."/>
            <person name="Ivanova N."/>
            <person name="Staley J."/>
            <person name="Richardson P."/>
        </authorList>
    </citation>
    <scope>NUCLEOTIDE SEQUENCE [LARGE SCALE GENOMIC DNA]</scope>
    <source>
        <strain evidence="12 13">37</strain>
    </source>
</reference>
<dbReference type="InterPro" id="IPR035911">
    <property type="entry name" value="MurE/MurF_N"/>
</dbReference>
<evidence type="ECO:0000256" key="5">
    <source>
        <dbReference type="ARBA" id="ARBA00023306"/>
    </source>
</evidence>
<dbReference type="PANTHER" id="PTHR23135">
    <property type="entry name" value="MUR LIGASE FAMILY MEMBER"/>
    <property type="match status" value="1"/>
</dbReference>
<keyword evidence="7" id="KW-0460">Magnesium</keyword>
<dbReference type="GO" id="GO:0000287">
    <property type="term" value="F:magnesium ion binding"/>
    <property type="evidence" value="ECO:0007669"/>
    <property type="project" value="UniProtKB-UniRule"/>
</dbReference>
<feature type="binding site" evidence="7">
    <location>
        <begin position="420"/>
        <end position="423"/>
    </location>
    <ligand>
        <name>meso-2,6-diaminopimelate</name>
        <dbReference type="ChEBI" id="CHEBI:57791"/>
    </ligand>
</feature>
<dbReference type="Pfam" id="PF08245">
    <property type="entry name" value="Mur_ligase_M"/>
    <property type="match status" value="1"/>
</dbReference>
<dbReference type="Pfam" id="PF02875">
    <property type="entry name" value="Mur_ligase_C"/>
    <property type="match status" value="1"/>
</dbReference>
<comment type="pathway">
    <text evidence="7 8">Cell wall biogenesis; peptidoglycan biosynthesis.</text>
</comment>
<dbReference type="InterPro" id="IPR036615">
    <property type="entry name" value="Mur_ligase_C_dom_sf"/>
</dbReference>
<dbReference type="GO" id="GO:0071555">
    <property type="term" value="P:cell wall organization"/>
    <property type="evidence" value="ECO:0007669"/>
    <property type="project" value="UniProtKB-KW"/>
</dbReference>
<keyword evidence="7" id="KW-0963">Cytoplasm</keyword>
<dbReference type="InterPro" id="IPR013221">
    <property type="entry name" value="Mur_ligase_cen"/>
</dbReference>
<comment type="function">
    <text evidence="7">Catalyzes the addition of meso-diaminopimelic acid to the nucleotide precursor UDP-N-acetylmuramoyl-L-alanyl-D-glutamate (UMAG) in the biosynthesis of bacterial cell-wall peptidoglycan.</text>
</comment>
<evidence type="ECO:0000259" key="9">
    <source>
        <dbReference type="Pfam" id="PF01225"/>
    </source>
</evidence>
<evidence type="ECO:0000256" key="4">
    <source>
        <dbReference type="ARBA" id="ARBA00022984"/>
    </source>
</evidence>
<comment type="catalytic activity">
    <reaction evidence="7">
        <text>UDP-N-acetyl-alpha-D-muramoyl-L-alanyl-D-glutamate + meso-2,6-diaminopimelate + ATP = UDP-N-acetyl-alpha-D-muramoyl-L-alanyl-gamma-D-glutamyl-meso-2,6-diaminopimelate + ADP + phosphate + H(+)</text>
        <dbReference type="Rhea" id="RHEA:23676"/>
        <dbReference type="ChEBI" id="CHEBI:15378"/>
        <dbReference type="ChEBI" id="CHEBI:30616"/>
        <dbReference type="ChEBI" id="CHEBI:43474"/>
        <dbReference type="ChEBI" id="CHEBI:57791"/>
        <dbReference type="ChEBI" id="CHEBI:83900"/>
        <dbReference type="ChEBI" id="CHEBI:83905"/>
        <dbReference type="ChEBI" id="CHEBI:456216"/>
        <dbReference type="EC" id="6.3.2.13"/>
    </reaction>
</comment>
<feature type="binding site" evidence="7">
    <location>
        <position position="190"/>
    </location>
    <ligand>
        <name>UDP-N-acetyl-alpha-D-muramoyl-L-alanyl-D-glutamate</name>
        <dbReference type="ChEBI" id="CHEBI:83900"/>
    </ligand>
</feature>
<dbReference type="Gene3D" id="3.90.190.20">
    <property type="entry name" value="Mur ligase, C-terminal domain"/>
    <property type="match status" value="1"/>
</dbReference>
<feature type="binding site" evidence="7">
    <location>
        <position position="32"/>
    </location>
    <ligand>
        <name>UDP-N-acetyl-alpha-D-muramoyl-L-alanyl-D-glutamate</name>
        <dbReference type="ChEBI" id="CHEBI:83900"/>
    </ligand>
</feature>
<dbReference type="PANTHER" id="PTHR23135:SF4">
    <property type="entry name" value="UDP-N-ACETYLMURAMOYL-L-ALANYL-D-GLUTAMATE--2,6-DIAMINOPIMELATE LIGASE MURE HOMOLOG, CHLOROPLASTIC"/>
    <property type="match status" value="1"/>
</dbReference>
<dbReference type="EMBL" id="CP000510">
    <property type="protein sequence ID" value="ABM02979.1"/>
    <property type="molecule type" value="Genomic_DNA"/>
</dbReference>
<evidence type="ECO:0000313" key="13">
    <source>
        <dbReference type="Proteomes" id="UP000000639"/>
    </source>
</evidence>
<dbReference type="UniPathway" id="UPA00219"/>
<dbReference type="HAMAP" id="MF_00208">
    <property type="entry name" value="MurE"/>
    <property type="match status" value="1"/>
</dbReference>
<dbReference type="GO" id="GO:0008360">
    <property type="term" value="P:regulation of cell shape"/>
    <property type="evidence" value="ECO:0007669"/>
    <property type="project" value="UniProtKB-KW"/>
</dbReference>
<feature type="binding site" evidence="7">
    <location>
        <position position="162"/>
    </location>
    <ligand>
        <name>UDP-N-acetyl-alpha-D-muramoyl-L-alanyl-D-glutamate</name>
        <dbReference type="ChEBI" id="CHEBI:83900"/>
    </ligand>
</feature>
<organism evidence="12 13">
    <name type="scientific">Psychromonas ingrahamii (strain DSM 17664 / CCUG 51855 / 37)</name>
    <dbReference type="NCBI Taxonomy" id="357804"/>
    <lineage>
        <taxon>Bacteria</taxon>
        <taxon>Pseudomonadati</taxon>
        <taxon>Pseudomonadota</taxon>
        <taxon>Gammaproteobacteria</taxon>
        <taxon>Alteromonadales</taxon>
        <taxon>Psychromonadaceae</taxon>
        <taxon>Psychromonas</taxon>
    </lineage>
</organism>
<comment type="PTM">
    <text evidence="7">Carboxylation is probably crucial for Mg(2+) binding and, consequently, for the gamma-phosphate positioning of ATP.</text>
</comment>
<dbReference type="HOGENOM" id="CLU_022291_3_2_6"/>
<dbReference type="InterPro" id="IPR036565">
    <property type="entry name" value="Mur-like_cat_sf"/>
</dbReference>
<evidence type="ECO:0000259" key="11">
    <source>
        <dbReference type="Pfam" id="PF08245"/>
    </source>
</evidence>
<dbReference type="KEGG" id="pin:Ping_1142"/>
<keyword evidence="4 7" id="KW-0573">Peptidoglycan synthesis</keyword>
<feature type="binding site" evidence="7">
    <location>
        <position position="471"/>
    </location>
    <ligand>
        <name>meso-2,6-diaminopimelate</name>
        <dbReference type="ChEBI" id="CHEBI:57791"/>
    </ligand>
</feature>
<dbReference type="GO" id="GO:0005737">
    <property type="term" value="C:cytoplasm"/>
    <property type="evidence" value="ECO:0007669"/>
    <property type="project" value="UniProtKB-SubCell"/>
</dbReference>
<feature type="binding site" evidence="7">
    <location>
        <position position="396"/>
    </location>
    <ligand>
        <name>meso-2,6-diaminopimelate</name>
        <dbReference type="ChEBI" id="CHEBI:57791"/>
    </ligand>
</feature>
<dbReference type="GO" id="GO:0051301">
    <property type="term" value="P:cell division"/>
    <property type="evidence" value="ECO:0007669"/>
    <property type="project" value="UniProtKB-KW"/>
</dbReference>
<accession>A1SU14</accession>
<feature type="binding site" evidence="7">
    <location>
        <begin position="121"/>
        <end position="127"/>
    </location>
    <ligand>
        <name>ATP</name>
        <dbReference type="ChEBI" id="CHEBI:30616"/>
    </ligand>
</feature>
<dbReference type="Proteomes" id="UP000000639">
    <property type="component" value="Chromosome"/>
</dbReference>
<dbReference type="SUPFAM" id="SSF53623">
    <property type="entry name" value="MurD-like peptide ligases, catalytic domain"/>
    <property type="match status" value="1"/>
</dbReference>
<feature type="domain" description="Mur ligase N-terminal catalytic" evidence="9">
    <location>
        <begin position="27"/>
        <end position="106"/>
    </location>
</feature>
<keyword evidence="7" id="KW-0547">Nucleotide-binding</keyword>
<keyword evidence="7 12" id="KW-0436">Ligase</keyword>
<feature type="domain" description="Mur ligase C-terminal" evidence="10">
    <location>
        <begin position="345"/>
        <end position="473"/>
    </location>
</feature>
<dbReference type="GO" id="GO:0009252">
    <property type="term" value="P:peptidoglycan biosynthetic process"/>
    <property type="evidence" value="ECO:0007669"/>
    <property type="project" value="UniProtKB-UniRule"/>
</dbReference>
<evidence type="ECO:0000259" key="10">
    <source>
        <dbReference type="Pfam" id="PF02875"/>
    </source>
</evidence>
<feature type="binding site" evidence="7">
    <location>
        <position position="34"/>
    </location>
    <ligand>
        <name>UDP-N-acetyl-alpha-D-muramoyl-L-alanyl-D-glutamate</name>
        <dbReference type="ChEBI" id="CHEBI:83900"/>
    </ligand>
</feature>
<evidence type="ECO:0000313" key="12">
    <source>
        <dbReference type="EMBL" id="ABM02979.1"/>
    </source>
</evidence>
<dbReference type="Gene3D" id="3.40.1390.10">
    <property type="entry name" value="MurE/MurF, N-terminal domain"/>
    <property type="match status" value="1"/>
</dbReference>
<dbReference type="NCBIfam" id="NF001126">
    <property type="entry name" value="PRK00139.1-4"/>
    <property type="match status" value="1"/>
</dbReference>
<comment type="caution">
    <text evidence="7">Lacks conserved residue(s) required for the propagation of feature annotation.</text>
</comment>
<feature type="binding site" evidence="7">
    <location>
        <position position="196"/>
    </location>
    <ligand>
        <name>UDP-N-acetyl-alpha-D-muramoyl-L-alanyl-D-glutamate</name>
        <dbReference type="ChEBI" id="CHEBI:83900"/>
    </ligand>
</feature>
<evidence type="ECO:0000256" key="2">
    <source>
        <dbReference type="ARBA" id="ARBA00022618"/>
    </source>
</evidence>
<dbReference type="InterPro" id="IPR000713">
    <property type="entry name" value="Mur_ligase_N"/>
</dbReference>
<evidence type="ECO:0000256" key="6">
    <source>
        <dbReference type="ARBA" id="ARBA00023316"/>
    </source>
</evidence>
<keyword evidence="3 7" id="KW-0133">Cell shape</keyword>
<name>A1SU14_PSYIN</name>
<keyword evidence="6 7" id="KW-0961">Cell wall biogenesis/degradation</keyword>
<keyword evidence="5 7" id="KW-0131">Cell cycle</keyword>
<evidence type="ECO:0000256" key="7">
    <source>
        <dbReference type="HAMAP-Rule" id="MF_00208"/>
    </source>
</evidence>
<dbReference type="AlphaFoldDB" id="A1SU14"/>
<feature type="binding site" evidence="7">
    <location>
        <begin position="163"/>
        <end position="164"/>
    </location>
    <ligand>
        <name>UDP-N-acetyl-alpha-D-muramoyl-L-alanyl-D-glutamate</name>
        <dbReference type="ChEBI" id="CHEBI:83900"/>
    </ligand>
</feature>
<dbReference type="NCBIfam" id="NF001123">
    <property type="entry name" value="PRK00139.1-1"/>
    <property type="match status" value="1"/>
</dbReference>
<dbReference type="NCBIfam" id="TIGR01085">
    <property type="entry name" value="murE"/>
    <property type="match status" value="1"/>
</dbReference>
<feature type="domain" description="Mur ligase central" evidence="11">
    <location>
        <begin position="119"/>
        <end position="320"/>
    </location>
</feature>
<dbReference type="EC" id="6.3.2.13" evidence="7"/>
<proteinExistence type="inferred from homology"/>
<evidence type="ECO:0000256" key="3">
    <source>
        <dbReference type="ARBA" id="ARBA00022960"/>
    </source>
</evidence>
<dbReference type="InterPro" id="IPR005761">
    <property type="entry name" value="UDP-N-AcMur-Glu-dNH2Pim_ligase"/>
</dbReference>
<dbReference type="Gene3D" id="3.40.1190.10">
    <property type="entry name" value="Mur-like, catalytic domain"/>
    <property type="match status" value="1"/>
</dbReference>
<dbReference type="SUPFAM" id="SSF53244">
    <property type="entry name" value="MurD-like peptide ligases, peptide-binding domain"/>
    <property type="match status" value="1"/>
</dbReference>
<evidence type="ECO:0000256" key="1">
    <source>
        <dbReference type="ARBA" id="ARBA00005898"/>
    </source>
</evidence>
<dbReference type="GO" id="GO:0008765">
    <property type="term" value="F:UDP-N-acetylmuramoylalanyl-D-glutamate-2,6-diaminopimelate ligase activity"/>
    <property type="evidence" value="ECO:0007669"/>
    <property type="project" value="UniProtKB-UniRule"/>
</dbReference>
<protein>
    <recommendedName>
        <fullName evidence="7">UDP-N-acetylmuramoyl-L-alanyl-D-glutamate--2,6-diaminopimelate ligase</fullName>
        <ecNumber evidence="7">6.3.2.13</ecNumber>
    </recommendedName>
    <alternativeName>
        <fullName evidence="7">Meso-A2pm-adding enzyme</fullName>
    </alternativeName>
    <alternativeName>
        <fullName evidence="7">Meso-diaminopimelate-adding enzyme</fullName>
    </alternativeName>
    <alternativeName>
        <fullName evidence="7">UDP-MurNAc-L-Ala-D-Glu:meso-diaminopimelate ligase</fullName>
    </alternativeName>
    <alternativeName>
        <fullName evidence="7">UDP-MurNAc-tripeptide synthetase</fullName>
    </alternativeName>
    <alternativeName>
        <fullName evidence="7">UDP-N-acetylmuramyl-tripeptide synthetase</fullName>
    </alternativeName>
</protein>
<dbReference type="SUPFAM" id="SSF63418">
    <property type="entry name" value="MurE/MurF N-terminal domain"/>
    <property type="match status" value="1"/>
</dbReference>
<dbReference type="STRING" id="357804.Ping_1142"/>
<dbReference type="Pfam" id="PF01225">
    <property type="entry name" value="Mur_ligase"/>
    <property type="match status" value="1"/>
</dbReference>
<dbReference type="GO" id="GO:0005524">
    <property type="term" value="F:ATP binding"/>
    <property type="evidence" value="ECO:0007669"/>
    <property type="project" value="UniProtKB-UniRule"/>
</dbReference>
<comment type="similarity">
    <text evidence="1 7">Belongs to the MurCDEF family. MurE subfamily.</text>
</comment>
<gene>
    <name evidence="7" type="primary">murE</name>
    <name evidence="12" type="ordered locus">Ping_1142</name>
</gene>
<evidence type="ECO:0000256" key="8">
    <source>
        <dbReference type="RuleBase" id="RU004135"/>
    </source>
</evidence>
<keyword evidence="2 7" id="KW-0132">Cell division</keyword>
<feature type="binding site" evidence="7">
    <location>
        <position position="475"/>
    </location>
    <ligand>
        <name>meso-2,6-diaminopimelate</name>
        <dbReference type="ChEBI" id="CHEBI:57791"/>
    </ligand>
</feature>
<feature type="modified residue" description="N6-carboxylysine" evidence="7">
    <location>
        <position position="230"/>
    </location>
</feature>
<comment type="cofactor">
    <cofactor evidence="7">
        <name>Mg(2+)</name>
        <dbReference type="ChEBI" id="CHEBI:18420"/>
    </cofactor>
</comment>
<comment type="subcellular location">
    <subcellularLocation>
        <location evidence="7 8">Cytoplasm</location>
    </subcellularLocation>
</comment>
<sequence>MHNDSQIMLLDDLIKPWLSDYDPSIRVSGLTLDSRQICRGYLFIALQGAQHDGRLFIEKSLKMGACAVLSETKNRSEHGQVTIKSGVPVFAVYKPAAILSALAYRFFFRKIKLHKVIAVTGTNGKTTIASLLADSFMLLGKQSAQMGTIGNGLFGQLKSSLNTTLDAISVFSELHCYQQQRAEYTIMEVSSHGLDQGRVSAVPFFSAIFTNLTRDHLDYHGSMENYHLAKKSLFEKYPLKQRIINADDPIGAQWLTDFPDAISYGFNAKALTDKQSYLRVTDVDYHAQGVTFAFHSSWGKGVVSAPFYGDFNVSNLAAVLTQLLVENVSIEHVQTIFPKLSTVPGRMEQYYFAEKNITFVVDYAHTPDALEKVLLALQKHKSSGRLICVFGCGGDRDTGKRPQMANIAESYAQKVVLVDDNPRTENAQSIIEDILQGFARPDRVEVIHDRRQAVNFLLNSAQSDDIVLLAGKGHEDYQIFGTQRVHYSDRECLASLQKSADLVDYSAHK</sequence>
<dbReference type="InterPro" id="IPR004101">
    <property type="entry name" value="Mur_ligase_C"/>
</dbReference>
<keyword evidence="7" id="KW-0067">ATP-binding</keyword>
<feature type="binding site" evidence="7">
    <location>
        <position position="198"/>
    </location>
    <ligand>
        <name>UDP-N-acetyl-alpha-D-muramoyl-L-alanyl-D-glutamate</name>
        <dbReference type="ChEBI" id="CHEBI:83900"/>
    </ligand>
</feature>
<keyword evidence="13" id="KW-1185">Reference proteome</keyword>